<evidence type="ECO:0000256" key="9">
    <source>
        <dbReference type="ARBA" id="ARBA00023237"/>
    </source>
</evidence>
<evidence type="ECO:0000256" key="10">
    <source>
        <dbReference type="RuleBase" id="RU003357"/>
    </source>
</evidence>
<dbReference type="InterPro" id="IPR037066">
    <property type="entry name" value="Plug_dom_sf"/>
</dbReference>
<dbReference type="InterPro" id="IPR000531">
    <property type="entry name" value="Beta-barrel_TonB"/>
</dbReference>
<organism evidence="14 15">
    <name type="scientific">Segatella bryantii</name>
    <name type="common">Prevotella bryantii</name>
    <dbReference type="NCBI Taxonomy" id="77095"/>
    <lineage>
        <taxon>Bacteria</taxon>
        <taxon>Pseudomonadati</taxon>
        <taxon>Bacteroidota</taxon>
        <taxon>Bacteroidia</taxon>
        <taxon>Bacteroidales</taxon>
        <taxon>Prevotellaceae</taxon>
        <taxon>Segatella</taxon>
    </lineage>
</organism>
<evidence type="ECO:0000259" key="12">
    <source>
        <dbReference type="Pfam" id="PF00593"/>
    </source>
</evidence>
<feature type="domain" description="TonB-dependent receptor-like beta-barrel" evidence="12">
    <location>
        <begin position="318"/>
        <end position="863"/>
    </location>
</feature>
<dbReference type="Pfam" id="PF13715">
    <property type="entry name" value="CarbopepD_reg_2"/>
    <property type="match status" value="1"/>
</dbReference>
<evidence type="ECO:0000256" key="4">
    <source>
        <dbReference type="ARBA" id="ARBA00022692"/>
    </source>
</evidence>
<evidence type="ECO:0000256" key="8">
    <source>
        <dbReference type="ARBA" id="ARBA00023170"/>
    </source>
</evidence>
<dbReference type="RefSeq" id="WP_074548630.1">
    <property type="nucleotide sequence ID" value="NZ_BPTR01000001.1"/>
</dbReference>
<keyword evidence="2" id="KW-0813">Transport</keyword>
<dbReference type="SUPFAM" id="SSF56935">
    <property type="entry name" value="Porins"/>
    <property type="match status" value="1"/>
</dbReference>
<dbReference type="Gene3D" id="2.40.170.20">
    <property type="entry name" value="TonB-dependent receptor, beta-barrel domain"/>
    <property type="match status" value="1"/>
</dbReference>
<keyword evidence="15" id="KW-1185">Reference proteome</keyword>
<evidence type="ECO:0000313" key="15">
    <source>
        <dbReference type="Proteomes" id="UP000216189"/>
    </source>
</evidence>
<evidence type="ECO:0000313" key="14">
    <source>
        <dbReference type="EMBL" id="OYP56172.1"/>
    </source>
</evidence>
<dbReference type="Gene3D" id="2.60.40.1120">
    <property type="entry name" value="Carboxypeptidase-like, regulatory domain"/>
    <property type="match status" value="1"/>
</dbReference>
<comment type="caution">
    <text evidence="14">The sequence shown here is derived from an EMBL/GenBank/DDBJ whole genome shotgun (WGS) entry which is preliminary data.</text>
</comment>
<evidence type="ECO:0000256" key="1">
    <source>
        <dbReference type="ARBA" id="ARBA00004571"/>
    </source>
</evidence>
<gene>
    <name evidence="14" type="ORF">CIK91_03930</name>
</gene>
<dbReference type="InterPro" id="IPR036942">
    <property type="entry name" value="Beta-barrel_TonB_sf"/>
</dbReference>
<reference evidence="14 15" key="1">
    <citation type="submission" date="2017-08" db="EMBL/GenBank/DDBJ databases">
        <title>Comparative genomics of non-oral Prevotella species.</title>
        <authorList>
            <person name="Accetto T."/>
            <person name="Nograsek B."/>
            <person name="Avgustin G."/>
        </authorList>
    </citation>
    <scope>NUCLEOTIDE SEQUENCE [LARGE SCALE GENOMIC DNA]</scope>
    <source>
        <strain evidence="14 15">TC1-1</strain>
    </source>
</reference>
<dbReference type="InterPro" id="IPR039426">
    <property type="entry name" value="TonB-dep_rcpt-like"/>
</dbReference>
<dbReference type="Pfam" id="PF07715">
    <property type="entry name" value="Plug"/>
    <property type="match status" value="1"/>
</dbReference>
<dbReference type="Gene3D" id="2.170.130.10">
    <property type="entry name" value="TonB-dependent receptor, plug domain"/>
    <property type="match status" value="1"/>
</dbReference>
<dbReference type="InterPro" id="IPR008969">
    <property type="entry name" value="CarboxyPept-like_regulatory"/>
</dbReference>
<keyword evidence="4" id="KW-0812">Transmembrane</keyword>
<keyword evidence="6 10" id="KW-0798">TonB box</keyword>
<dbReference type="SUPFAM" id="SSF49464">
    <property type="entry name" value="Carboxypeptidase regulatory domain-like"/>
    <property type="match status" value="1"/>
</dbReference>
<evidence type="ECO:0000256" key="6">
    <source>
        <dbReference type="ARBA" id="ARBA00023077"/>
    </source>
</evidence>
<protein>
    <recommendedName>
        <fullName evidence="16">TonB-dependent receptor plug domain-containing protein</fullName>
    </recommendedName>
</protein>
<evidence type="ECO:0000259" key="13">
    <source>
        <dbReference type="Pfam" id="PF07715"/>
    </source>
</evidence>
<comment type="subcellular location">
    <subcellularLocation>
        <location evidence="1">Cell outer membrane</location>
        <topology evidence="1">Multi-pass membrane protein</topology>
    </subcellularLocation>
</comment>
<proteinExistence type="inferred from homology"/>
<evidence type="ECO:0000256" key="7">
    <source>
        <dbReference type="ARBA" id="ARBA00023136"/>
    </source>
</evidence>
<keyword evidence="3" id="KW-1134">Transmembrane beta strand</keyword>
<keyword evidence="8" id="KW-0675">Receptor</keyword>
<evidence type="ECO:0008006" key="16">
    <source>
        <dbReference type="Google" id="ProtNLM"/>
    </source>
</evidence>
<sequence length="897" mass="100526">MIFYTSNYKRLSLVFCLLLISLITFAQKNEGKYRIGVTVTDKNTHESIIMATLKLEPLQATSVTDADGKASLDKVPDGIYTLLVSYVGYEESKTIVKVNKDMNLHIRLTPTSLALQEVVVTAQQKSSGASTTSVVNRQAIDHLQAASLADIMQLLPGQKMGNTDLTSQTNLQLRTLTNNNTSAFGSQIVIDGVPISNNGALTQGQFSSSAFVGTDLRQVAADNIDQVEIIRGIPSAEYGDLTSGLVVVHSKVGVTPWQFKTKINPEMTNVSLGKGFNLNKAGIFNFNADYAKAWGDPRQKTRSFSRYNIHLGYGYDINRDWHTDTKFRFMYAKDWTGNDPDAIDDGTYSKNKNVNIGFTHNGRINVNKLLMRSLSYTFGVSMGWNDNINASYVTNSTGLLPIITATTSGYYSVPWVTTSYLAQGNTESRPGNIYAKINDSFYLTWGKTRQTFKVGIDYHYDWNNGKGYYNSNDSLPYRPNSNGRPRAFSDIPGLHQFSAYAEDNFNWDINRVNKLKINFGLRLTSLQPFSDLATTALSPRLNIAFSATKWLDIRAGIGMNSKTPGLNYLYPDKKYDDRVSLNYMPQNDPSSQQLIYHTEVYDVQRSKDLKNATTTKVEAGVDVKLPWGGRISVLAYQDRTPNGFGNATEYYTYSYNLYTYGSDEPTRTFLAYMTTGKIGNTNSTVNKGIEFDMDFGEIKPIHTRFAFSGAWSQTKTWSTDAVIESVKSSLLTAEQQTYNLTPFKVVYPSGLDFSKYRQFVNTLRIITNIPTLKMVASFTGQVYWHNWNQSYIADKDPIGWIDSNLQYHEITSDMTQIEGINISDLSKTYTDSNPVSNPITWNLSARLTKELGKIGGFSLYVNNCLYHEPYLKSSTTTTLTQRNTGTFSFGAELYFNL</sequence>
<keyword evidence="5 11" id="KW-0732">Signal</keyword>
<feature type="chain" id="PRO_5045264912" description="TonB-dependent receptor plug domain-containing protein" evidence="11">
    <location>
        <begin position="27"/>
        <end position="897"/>
    </location>
</feature>
<evidence type="ECO:0000256" key="5">
    <source>
        <dbReference type="ARBA" id="ARBA00022729"/>
    </source>
</evidence>
<dbReference type="InterPro" id="IPR012910">
    <property type="entry name" value="Plug_dom"/>
</dbReference>
<feature type="signal peptide" evidence="11">
    <location>
        <begin position="1"/>
        <end position="26"/>
    </location>
</feature>
<dbReference type="EMBL" id="NPJF01000024">
    <property type="protein sequence ID" value="OYP56172.1"/>
    <property type="molecule type" value="Genomic_DNA"/>
</dbReference>
<dbReference type="Pfam" id="PF00593">
    <property type="entry name" value="TonB_dep_Rec_b-barrel"/>
    <property type="match status" value="1"/>
</dbReference>
<comment type="similarity">
    <text evidence="10">Belongs to the TonB-dependent receptor family.</text>
</comment>
<evidence type="ECO:0000256" key="11">
    <source>
        <dbReference type="SAM" id="SignalP"/>
    </source>
</evidence>
<keyword evidence="7 10" id="KW-0472">Membrane</keyword>
<accession>A0ABX4EL98</accession>
<feature type="domain" description="TonB-dependent receptor plug" evidence="13">
    <location>
        <begin position="126"/>
        <end position="242"/>
    </location>
</feature>
<keyword evidence="9" id="KW-0998">Cell outer membrane</keyword>
<evidence type="ECO:0000256" key="3">
    <source>
        <dbReference type="ARBA" id="ARBA00022452"/>
    </source>
</evidence>
<dbReference type="Proteomes" id="UP000216189">
    <property type="component" value="Unassembled WGS sequence"/>
</dbReference>
<evidence type="ECO:0000256" key="2">
    <source>
        <dbReference type="ARBA" id="ARBA00022448"/>
    </source>
</evidence>
<name>A0ABX4EL98_SEGBR</name>
<dbReference type="PANTHER" id="PTHR30069:SF29">
    <property type="entry name" value="HEMOGLOBIN AND HEMOGLOBIN-HAPTOGLOBIN-BINDING PROTEIN 1-RELATED"/>
    <property type="match status" value="1"/>
</dbReference>
<dbReference type="PANTHER" id="PTHR30069">
    <property type="entry name" value="TONB-DEPENDENT OUTER MEMBRANE RECEPTOR"/>
    <property type="match status" value="1"/>
</dbReference>